<dbReference type="Gene3D" id="1.10.10.10">
    <property type="entry name" value="Winged helix-like DNA-binding domain superfamily/Winged helix DNA-binding domain"/>
    <property type="match status" value="1"/>
</dbReference>
<feature type="domain" description="HTH marR-type" evidence="4">
    <location>
        <begin position="25"/>
        <end position="161"/>
    </location>
</feature>
<dbReference type="Proteomes" id="UP001607125">
    <property type="component" value="Unassembled WGS sequence"/>
</dbReference>
<evidence type="ECO:0000313" key="5">
    <source>
        <dbReference type="EMBL" id="MFH0263456.1"/>
    </source>
</evidence>
<dbReference type="InterPro" id="IPR036390">
    <property type="entry name" value="WH_DNA-bd_sf"/>
</dbReference>
<name>A0ABW7IP86_9VIBR</name>
<keyword evidence="1" id="KW-0805">Transcription regulation</keyword>
<proteinExistence type="predicted"/>
<dbReference type="PRINTS" id="PR00598">
    <property type="entry name" value="HTHMARR"/>
</dbReference>
<evidence type="ECO:0000259" key="4">
    <source>
        <dbReference type="PROSITE" id="PS50995"/>
    </source>
</evidence>
<dbReference type="InterPro" id="IPR023187">
    <property type="entry name" value="Tscrpt_reg_MarR-type_CS"/>
</dbReference>
<evidence type="ECO:0000256" key="1">
    <source>
        <dbReference type="ARBA" id="ARBA00023015"/>
    </source>
</evidence>
<protein>
    <submittedName>
        <fullName evidence="5">MarR family winged helix-turn-helix transcriptional regulator</fullName>
    </submittedName>
</protein>
<dbReference type="PROSITE" id="PS50995">
    <property type="entry name" value="HTH_MARR_2"/>
    <property type="match status" value="1"/>
</dbReference>
<dbReference type="EMBL" id="JBIHSF010000011">
    <property type="protein sequence ID" value="MFH0263456.1"/>
    <property type="molecule type" value="Genomic_DNA"/>
</dbReference>
<organism evidence="5 6">
    <name type="scientific">Vibrio barjaei</name>
    <dbReference type="NCBI Taxonomy" id="1676683"/>
    <lineage>
        <taxon>Bacteria</taxon>
        <taxon>Pseudomonadati</taxon>
        <taxon>Pseudomonadota</taxon>
        <taxon>Gammaproteobacteria</taxon>
        <taxon>Vibrionales</taxon>
        <taxon>Vibrionaceae</taxon>
        <taxon>Vibrio</taxon>
    </lineage>
</organism>
<keyword evidence="2" id="KW-0238">DNA-binding</keyword>
<gene>
    <name evidence="5" type="ORF">ACGRH2_23940</name>
</gene>
<dbReference type="InterPro" id="IPR036388">
    <property type="entry name" value="WH-like_DNA-bd_sf"/>
</dbReference>
<keyword evidence="6" id="KW-1185">Reference proteome</keyword>
<sequence length="161" mass="18234">MINREKEESIVSQWMSADASLSESSVRLVTQFVLASNQFTHVRCEFCKQYGLNTSEFDVIATLYRAGDAYEVTAKELKEQTLLPSSGALSNRIDRLEAKGLVQRRHDTIDKRSVKISLTEDGVELVHQMYPKFFEQMSSQFSSLEPSEIETLIVLMSKMGA</sequence>
<evidence type="ECO:0000313" key="6">
    <source>
        <dbReference type="Proteomes" id="UP001607125"/>
    </source>
</evidence>
<dbReference type="SUPFAM" id="SSF46785">
    <property type="entry name" value="Winged helix' DNA-binding domain"/>
    <property type="match status" value="1"/>
</dbReference>
<evidence type="ECO:0000256" key="2">
    <source>
        <dbReference type="ARBA" id="ARBA00023125"/>
    </source>
</evidence>
<evidence type="ECO:0000256" key="3">
    <source>
        <dbReference type="ARBA" id="ARBA00023163"/>
    </source>
</evidence>
<dbReference type="RefSeq" id="WP_240495656.1">
    <property type="nucleotide sequence ID" value="NZ_JAPQMW010000009.1"/>
</dbReference>
<comment type="caution">
    <text evidence="5">The sequence shown here is derived from an EMBL/GenBank/DDBJ whole genome shotgun (WGS) entry which is preliminary data.</text>
</comment>
<reference evidence="5 6" key="1">
    <citation type="submission" date="2024-10" db="EMBL/GenBank/DDBJ databases">
        <authorList>
            <person name="Yibar A."/>
            <person name="Saticioglu I.B."/>
            <person name="Duman M."/>
            <person name="Ajmi N."/>
            <person name="Gurler F."/>
            <person name="Ay H."/>
            <person name="Onuk E."/>
            <person name="Guler S."/>
            <person name="Romalde J.L."/>
        </authorList>
    </citation>
    <scope>NUCLEOTIDE SEQUENCE [LARGE SCALE GENOMIC DNA]</scope>
    <source>
        <strain evidence="5 6">1-TCBS-B</strain>
    </source>
</reference>
<dbReference type="SMART" id="SM00347">
    <property type="entry name" value="HTH_MARR"/>
    <property type="match status" value="1"/>
</dbReference>
<dbReference type="PROSITE" id="PS01117">
    <property type="entry name" value="HTH_MARR_1"/>
    <property type="match status" value="1"/>
</dbReference>
<dbReference type="PANTHER" id="PTHR42756:SF1">
    <property type="entry name" value="TRANSCRIPTIONAL REPRESSOR OF EMRAB OPERON"/>
    <property type="match status" value="1"/>
</dbReference>
<dbReference type="InterPro" id="IPR000835">
    <property type="entry name" value="HTH_MarR-typ"/>
</dbReference>
<dbReference type="Pfam" id="PF12802">
    <property type="entry name" value="MarR_2"/>
    <property type="match status" value="1"/>
</dbReference>
<keyword evidence="3" id="KW-0804">Transcription</keyword>
<dbReference type="PANTHER" id="PTHR42756">
    <property type="entry name" value="TRANSCRIPTIONAL REGULATOR, MARR"/>
    <property type="match status" value="1"/>
</dbReference>
<accession>A0ABW7IP86</accession>